<dbReference type="CDD" id="cd11072">
    <property type="entry name" value="CYP71-like"/>
    <property type="match status" value="1"/>
</dbReference>
<dbReference type="PANTHER" id="PTHR47955">
    <property type="entry name" value="CYTOCHROME P450 FAMILY 71 PROTEIN"/>
    <property type="match status" value="1"/>
</dbReference>
<accession>A0AAN7FFY1</accession>
<dbReference type="GO" id="GO:0016705">
    <property type="term" value="F:oxidoreductase activity, acting on paired donors, with incorporation or reduction of molecular oxygen"/>
    <property type="evidence" value="ECO:0007669"/>
    <property type="project" value="InterPro"/>
</dbReference>
<feature type="binding site" description="axial binding residue" evidence="6">
    <location>
        <position position="399"/>
    </location>
    <ligand>
        <name>heme</name>
        <dbReference type="ChEBI" id="CHEBI:30413"/>
    </ligand>
    <ligandPart>
        <name>Fe</name>
        <dbReference type="ChEBI" id="CHEBI:18248"/>
    </ligandPart>
</feature>
<keyword evidence="7" id="KW-0503">Monooxygenase</keyword>
<proteinExistence type="inferred from homology"/>
<keyword evidence="8" id="KW-0812">Transmembrane</keyword>
<evidence type="ECO:0000256" key="6">
    <source>
        <dbReference type="PIRSR" id="PIRSR602401-1"/>
    </source>
</evidence>
<feature type="transmembrane region" description="Helical" evidence="8">
    <location>
        <begin position="6"/>
        <end position="23"/>
    </location>
</feature>
<dbReference type="Pfam" id="PF00067">
    <property type="entry name" value="p450"/>
    <property type="match status" value="2"/>
</dbReference>
<protein>
    <recommendedName>
        <fullName evidence="11">Cytochrome P450</fullName>
    </recommendedName>
</protein>
<keyword evidence="4 7" id="KW-0560">Oxidoreductase</keyword>
<keyword evidence="3 6" id="KW-0479">Metal-binding</keyword>
<dbReference type="InterPro" id="IPR001128">
    <property type="entry name" value="Cyt_P450"/>
</dbReference>
<dbReference type="InterPro" id="IPR002401">
    <property type="entry name" value="Cyt_P450_E_grp-I"/>
</dbReference>
<evidence type="ECO:0000256" key="1">
    <source>
        <dbReference type="ARBA" id="ARBA00010617"/>
    </source>
</evidence>
<dbReference type="AlphaFoldDB" id="A0AAN7FFY1"/>
<keyword evidence="10" id="KW-1185">Reference proteome</keyword>
<dbReference type="InterPro" id="IPR017972">
    <property type="entry name" value="Cyt_P450_CS"/>
</dbReference>
<keyword evidence="5 6" id="KW-0408">Iron</keyword>
<dbReference type="EMBL" id="JAXUIC010000004">
    <property type="protein sequence ID" value="KAK4592605.1"/>
    <property type="molecule type" value="Genomic_DNA"/>
</dbReference>
<evidence type="ECO:0000256" key="4">
    <source>
        <dbReference type="ARBA" id="ARBA00023002"/>
    </source>
</evidence>
<evidence type="ECO:0000313" key="10">
    <source>
        <dbReference type="Proteomes" id="UP001324115"/>
    </source>
</evidence>
<name>A0AAN7FFY1_QUERU</name>
<evidence type="ECO:0000256" key="7">
    <source>
        <dbReference type="RuleBase" id="RU000461"/>
    </source>
</evidence>
<dbReference type="InterPro" id="IPR036396">
    <property type="entry name" value="Cyt_P450_sf"/>
</dbReference>
<comment type="cofactor">
    <cofactor evidence="6">
        <name>heme</name>
        <dbReference type="ChEBI" id="CHEBI:30413"/>
    </cofactor>
</comment>
<evidence type="ECO:0000256" key="2">
    <source>
        <dbReference type="ARBA" id="ARBA00022617"/>
    </source>
</evidence>
<gene>
    <name evidence="9" type="ORF">RGQ29_016936</name>
</gene>
<dbReference type="GO" id="GO:0020037">
    <property type="term" value="F:heme binding"/>
    <property type="evidence" value="ECO:0007669"/>
    <property type="project" value="InterPro"/>
</dbReference>
<dbReference type="Proteomes" id="UP001324115">
    <property type="component" value="Unassembled WGS sequence"/>
</dbReference>
<organism evidence="9 10">
    <name type="scientific">Quercus rubra</name>
    <name type="common">Northern red oak</name>
    <name type="synonym">Quercus borealis</name>
    <dbReference type="NCBI Taxonomy" id="3512"/>
    <lineage>
        <taxon>Eukaryota</taxon>
        <taxon>Viridiplantae</taxon>
        <taxon>Streptophyta</taxon>
        <taxon>Embryophyta</taxon>
        <taxon>Tracheophyta</taxon>
        <taxon>Spermatophyta</taxon>
        <taxon>Magnoliopsida</taxon>
        <taxon>eudicotyledons</taxon>
        <taxon>Gunneridae</taxon>
        <taxon>Pentapetalae</taxon>
        <taxon>rosids</taxon>
        <taxon>fabids</taxon>
        <taxon>Fagales</taxon>
        <taxon>Fagaceae</taxon>
        <taxon>Quercus</taxon>
    </lineage>
</organism>
<dbReference type="Gene3D" id="1.10.630.10">
    <property type="entry name" value="Cytochrome P450"/>
    <property type="match status" value="1"/>
</dbReference>
<dbReference type="SUPFAM" id="SSF48264">
    <property type="entry name" value="Cytochrome P450"/>
    <property type="match status" value="1"/>
</dbReference>
<dbReference type="GO" id="GO:0004497">
    <property type="term" value="F:monooxygenase activity"/>
    <property type="evidence" value="ECO:0007669"/>
    <property type="project" value="UniProtKB-KW"/>
</dbReference>
<evidence type="ECO:0000313" key="9">
    <source>
        <dbReference type="EMBL" id="KAK4592605.1"/>
    </source>
</evidence>
<dbReference type="PROSITE" id="PS00086">
    <property type="entry name" value="CYTOCHROME_P450"/>
    <property type="match status" value="1"/>
</dbReference>
<dbReference type="PRINTS" id="PR00385">
    <property type="entry name" value="P450"/>
</dbReference>
<dbReference type="PANTHER" id="PTHR47955:SF8">
    <property type="entry name" value="CYTOCHROME P450 71D11-LIKE"/>
    <property type="match status" value="1"/>
</dbReference>
<keyword evidence="2 6" id="KW-0349">Heme</keyword>
<evidence type="ECO:0008006" key="11">
    <source>
        <dbReference type="Google" id="ProtNLM"/>
    </source>
</evidence>
<comment type="similarity">
    <text evidence="1 7">Belongs to the cytochrome P450 family.</text>
</comment>
<sequence length="450" mass="51841">MLHVPPIPVFTWFFFLFILVIYWKKSKAKGQTQKLHPGPWKLPLIGNLHHLLSSLPHRSMRDLTQKYGPIMQLQMSEVLAIVISSPKAAKEVLKTHDPTFANRASVLVVEATTYDNSSMIFAPYGDYWRQMRKICVLELLSPKRVQSFRSIREEEVLNLIESISLSKGLFFNLSEKIFSSTYSITSRAAFGNKCKYEKEFISLVKETFHTGMKSAMEKIHKRTDRILNNIVNEHKMKRSHFSAANKHEADYHDDLVDVLLKLQETSDLEFHITTNHIKAIDVFTAASETSASTIEWAMSELLRNPKVMKKAQAEVRQKLYDYTPPGALFTRESREKCEINGYEIPSNTRVIINAWAIGRDPEHWVDADCFHPERFLGSLIDFKGTNFEFIPFGGGRRVCPGISFALANVELVLSQSLYHFDWKLPIEIKPEEYDMSESLDLLVQERTIYT</sequence>
<reference evidence="9 10" key="1">
    <citation type="journal article" date="2023" name="G3 (Bethesda)">
        <title>A haplotype-resolved chromosome-scale genome for Quercus rubra L. provides insights into the genetics of adaptive traits for red oak species.</title>
        <authorList>
            <person name="Kapoor B."/>
            <person name="Jenkins J."/>
            <person name="Schmutz J."/>
            <person name="Zhebentyayeva T."/>
            <person name="Kuelheim C."/>
            <person name="Coggeshall M."/>
            <person name="Heim C."/>
            <person name="Lasky J.R."/>
            <person name="Leites L."/>
            <person name="Islam-Faridi N."/>
            <person name="Romero-Severson J."/>
            <person name="DeLeo V.L."/>
            <person name="Lucas S.M."/>
            <person name="Lazic D."/>
            <person name="Gailing O."/>
            <person name="Carlson J."/>
            <person name="Staton M."/>
        </authorList>
    </citation>
    <scope>NUCLEOTIDE SEQUENCE [LARGE SCALE GENOMIC DNA]</scope>
    <source>
        <strain evidence="9">Pseudo-F2</strain>
    </source>
</reference>
<keyword evidence="8" id="KW-0472">Membrane</keyword>
<comment type="caution">
    <text evidence="9">The sequence shown here is derived from an EMBL/GenBank/DDBJ whole genome shotgun (WGS) entry which is preliminary data.</text>
</comment>
<evidence type="ECO:0000256" key="3">
    <source>
        <dbReference type="ARBA" id="ARBA00022723"/>
    </source>
</evidence>
<evidence type="ECO:0000256" key="8">
    <source>
        <dbReference type="SAM" id="Phobius"/>
    </source>
</evidence>
<keyword evidence="8" id="KW-1133">Transmembrane helix</keyword>
<evidence type="ECO:0000256" key="5">
    <source>
        <dbReference type="ARBA" id="ARBA00023004"/>
    </source>
</evidence>
<dbReference type="PRINTS" id="PR00463">
    <property type="entry name" value="EP450I"/>
</dbReference>
<dbReference type="GO" id="GO:0005506">
    <property type="term" value="F:iron ion binding"/>
    <property type="evidence" value="ECO:0007669"/>
    <property type="project" value="InterPro"/>
</dbReference>